<feature type="region of interest" description="Disordered" evidence="1">
    <location>
        <begin position="25"/>
        <end position="65"/>
    </location>
</feature>
<dbReference type="AlphaFoldDB" id="A0A2J7ZPS7"/>
<feature type="transmembrane region" description="Helical" evidence="2">
    <location>
        <begin position="85"/>
        <end position="105"/>
    </location>
</feature>
<proteinExistence type="predicted"/>
<keyword evidence="2" id="KW-0472">Membrane</keyword>
<comment type="caution">
    <text evidence="3">The sequence shown here is derived from an EMBL/GenBank/DDBJ whole genome shotgun (WGS) entry which is preliminary data.</text>
</comment>
<sequence length="118" mass="12975">MREGPCPACALGGFQRQLRSQVEIKKTTSGRRVATDGRPAEEAPRRPAPRRVLPSNNSGGWGGQEAERIRRAERALLDIWSNEDFLRSGAVLSIVLLFVFALVVGPPPSDGRCSLFWC</sequence>
<evidence type="ECO:0000313" key="4">
    <source>
        <dbReference type="Proteomes" id="UP000236333"/>
    </source>
</evidence>
<keyword evidence="2" id="KW-0812">Transmembrane</keyword>
<accession>A0A2J7ZPS7</accession>
<dbReference type="Proteomes" id="UP000236333">
    <property type="component" value="Unassembled WGS sequence"/>
</dbReference>
<dbReference type="EMBL" id="PGGS01000687">
    <property type="protein sequence ID" value="PNH02274.1"/>
    <property type="molecule type" value="Genomic_DNA"/>
</dbReference>
<evidence type="ECO:0000256" key="2">
    <source>
        <dbReference type="SAM" id="Phobius"/>
    </source>
</evidence>
<feature type="compositionally biased region" description="Basic and acidic residues" evidence="1">
    <location>
        <begin position="33"/>
        <end position="45"/>
    </location>
</feature>
<protein>
    <submittedName>
        <fullName evidence="3">Uncharacterized protein</fullName>
    </submittedName>
</protein>
<organism evidence="3 4">
    <name type="scientific">Tetrabaena socialis</name>
    <dbReference type="NCBI Taxonomy" id="47790"/>
    <lineage>
        <taxon>Eukaryota</taxon>
        <taxon>Viridiplantae</taxon>
        <taxon>Chlorophyta</taxon>
        <taxon>core chlorophytes</taxon>
        <taxon>Chlorophyceae</taxon>
        <taxon>CS clade</taxon>
        <taxon>Chlamydomonadales</taxon>
        <taxon>Tetrabaenaceae</taxon>
        <taxon>Tetrabaena</taxon>
    </lineage>
</organism>
<reference evidence="3 4" key="1">
    <citation type="journal article" date="2017" name="Mol. Biol. Evol.">
        <title>The 4-celled Tetrabaena socialis nuclear genome reveals the essential components for genetic control of cell number at the origin of multicellularity in the volvocine lineage.</title>
        <authorList>
            <person name="Featherston J."/>
            <person name="Arakaki Y."/>
            <person name="Hanschen E.R."/>
            <person name="Ferris P.J."/>
            <person name="Michod R.E."/>
            <person name="Olson B.J.S.C."/>
            <person name="Nozaki H."/>
            <person name="Durand P.M."/>
        </authorList>
    </citation>
    <scope>NUCLEOTIDE SEQUENCE [LARGE SCALE GENOMIC DNA]</scope>
    <source>
        <strain evidence="3 4">NIES-571</strain>
    </source>
</reference>
<gene>
    <name evidence="3" type="ORF">TSOC_011752</name>
</gene>
<keyword evidence="2" id="KW-1133">Transmembrane helix</keyword>
<evidence type="ECO:0000256" key="1">
    <source>
        <dbReference type="SAM" id="MobiDB-lite"/>
    </source>
</evidence>
<evidence type="ECO:0000313" key="3">
    <source>
        <dbReference type="EMBL" id="PNH02274.1"/>
    </source>
</evidence>
<dbReference type="OrthoDB" id="544615at2759"/>
<name>A0A2J7ZPS7_9CHLO</name>
<keyword evidence="4" id="KW-1185">Reference proteome</keyword>